<dbReference type="InterPro" id="IPR010614">
    <property type="entry name" value="RAD3-like_helicase_DEAD"/>
</dbReference>
<dbReference type="NCBIfam" id="TIGR00604">
    <property type="entry name" value="rad3"/>
    <property type="match status" value="1"/>
</dbReference>
<feature type="binding site" evidence="19">
    <location>
        <begin position="100"/>
        <end position="107"/>
    </location>
    <ligand>
        <name>GTP</name>
        <dbReference type="ChEBI" id="CHEBI:37565"/>
    </ligand>
</feature>
<evidence type="ECO:0000259" key="23">
    <source>
        <dbReference type="PROSITE" id="PS51722"/>
    </source>
</evidence>
<dbReference type="Pfam" id="PF03144">
    <property type="entry name" value="GTP_EFTU_D2"/>
    <property type="match status" value="1"/>
</dbReference>
<comment type="subcellular location">
    <subcellularLocation>
        <location evidence="19">Mitochondrion</location>
    </subcellularLocation>
    <subcellularLocation>
        <location evidence="1">Nucleus</location>
    </subcellularLocation>
</comment>
<dbReference type="HAMAP" id="MF_00054_B">
    <property type="entry name" value="EF_G_EF_2_B"/>
    <property type="match status" value="1"/>
</dbReference>
<evidence type="ECO:0000256" key="20">
    <source>
        <dbReference type="SAM" id="MobiDB-lite"/>
    </source>
</evidence>
<accession>A0AA36IZA6</accession>
<dbReference type="CDD" id="cd01886">
    <property type="entry name" value="EF-G"/>
    <property type="match status" value="1"/>
</dbReference>
<dbReference type="EMBL" id="CAUJNA010003223">
    <property type="protein sequence ID" value="CAJ1396237.1"/>
    <property type="molecule type" value="Genomic_DNA"/>
</dbReference>
<feature type="domain" description="Tr-type G" evidence="23">
    <location>
        <begin position="91"/>
        <end position="368"/>
    </location>
</feature>
<keyword evidence="8" id="KW-0378">Hydrolase</keyword>
<dbReference type="PANTHER" id="PTHR43261">
    <property type="entry name" value="TRANSLATION ELONGATION FACTOR G-RELATED"/>
    <property type="match status" value="1"/>
</dbReference>
<dbReference type="Gene3D" id="3.30.230.10">
    <property type="match status" value="1"/>
</dbReference>
<keyword evidence="21" id="KW-0812">Transmembrane</keyword>
<dbReference type="GO" id="GO:0005739">
    <property type="term" value="C:mitochondrion"/>
    <property type="evidence" value="ECO:0007669"/>
    <property type="project" value="UniProtKB-SubCell"/>
</dbReference>
<keyword evidence="19" id="KW-0496">Mitochondrion</keyword>
<evidence type="ECO:0000256" key="1">
    <source>
        <dbReference type="ARBA" id="ARBA00004123"/>
    </source>
</evidence>
<organism evidence="24 25">
    <name type="scientific">Effrenium voratum</name>
    <dbReference type="NCBI Taxonomy" id="2562239"/>
    <lineage>
        <taxon>Eukaryota</taxon>
        <taxon>Sar</taxon>
        <taxon>Alveolata</taxon>
        <taxon>Dinophyceae</taxon>
        <taxon>Suessiales</taxon>
        <taxon>Symbiodiniaceae</taxon>
        <taxon>Effrenium</taxon>
    </lineage>
</organism>
<evidence type="ECO:0000256" key="6">
    <source>
        <dbReference type="ARBA" id="ARBA00022763"/>
    </source>
</evidence>
<keyword evidence="10" id="KW-0067">ATP-binding</keyword>
<keyword evidence="14" id="KW-0238">DNA-binding</keyword>
<proteinExistence type="inferred from homology"/>
<dbReference type="FunFam" id="2.40.30.10:FF:000006">
    <property type="entry name" value="Elongation factor G"/>
    <property type="match status" value="1"/>
</dbReference>
<evidence type="ECO:0000256" key="21">
    <source>
        <dbReference type="SAM" id="Phobius"/>
    </source>
</evidence>
<dbReference type="Gene3D" id="3.40.50.300">
    <property type="entry name" value="P-loop containing nucleotide triphosphate hydrolases"/>
    <property type="match status" value="3"/>
</dbReference>
<feature type="transmembrane region" description="Helical" evidence="21">
    <location>
        <begin position="791"/>
        <end position="810"/>
    </location>
</feature>
<comment type="pathway">
    <text evidence="19">Protein biosynthesis; polypeptide chain elongation.</text>
</comment>
<dbReference type="CDD" id="cd16262">
    <property type="entry name" value="EFG_III"/>
    <property type="match status" value="1"/>
</dbReference>
<dbReference type="InterPro" id="IPR035647">
    <property type="entry name" value="EFG_III/V"/>
</dbReference>
<evidence type="ECO:0000256" key="13">
    <source>
        <dbReference type="ARBA" id="ARBA00023014"/>
    </source>
</evidence>
<dbReference type="Pfam" id="PF00679">
    <property type="entry name" value="EFG_C"/>
    <property type="match status" value="1"/>
</dbReference>
<dbReference type="PRINTS" id="PR00315">
    <property type="entry name" value="ELONGATNFCT"/>
</dbReference>
<dbReference type="GO" id="GO:0032790">
    <property type="term" value="P:ribosome disassembly"/>
    <property type="evidence" value="ECO:0007669"/>
    <property type="project" value="TreeGrafter"/>
</dbReference>
<dbReference type="InterPro" id="IPR057498">
    <property type="entry name" value="Rtel1_ARCH"/>
</dbReference>
<dbReference type="InterPro" id="IPR009000">
    <property type="entry name" value="Transl_B-barrel_sf"/>
</dbReference>
<dbReference type="Pfam" id="PF23109">
    <property type="entry name" value="ARCH_RTEL1"/>
    <property type="match status" value="1"/>
</dbReference>
<feature type="region of interest" description="Disordered" evidence="20">
    <location>
        <begin position="1737"/>
        <end position="1760"/>
    </location>
</feature>
<evidence type="ECO:0000256" key="18">
    <source>
        <dbReference type="ARBA" id="ARBA00023242"/>
    </source>
</evidence>
<dbReference type="Pfam" id="PF13307">
    <property type="entry name" value="Helicase_C_2"/>
    <property type="match status" value="1"/>
</dbReference>
<keyword evidence="9" id="KW-0347">Helicase</keyword>
<dbReference type="InterPro" id="IPR000795">
    <property type="entry name" value="T_Tr_GTP-bd_dom"/>
</dbReference>
<dbReference type="InterPro" id="IPR041095">
    <property type="entry name" value="EFG_II"/>
</dbReference>
<protein>
    <recommendedName>
        <fullName evidence="19">Elongation factor G, mitochondrial</fullName>
        <shortName evidence="19">EF-Gmt</shortName>
    </recommendedName>
    <alternativeName>
        <fullName evidence="19">Elongation factor G 1, mitochondrial</fullName>
        <shortName evidence="19">mEF-G 1</shortName>
    </alternativeName>
    <alternativeName>
        <fullName evidence="19">Elongation factor G1</fullName>
    </alternativeName>
</protein>
<evidence type="ECO:0000256" key="7">
    <source>
        <dbReference type="ARBA" id="ARBA00022768"/>
    </source>
</evidence>
<feature type="transmembrane region" description="Helical" evidence="21">
    <location>
        <begin position="885"/>
        <end position="906"/>
    </location>
</feature>
<dbReference type="InterPro" id="IPR020568">
    <property type="entry name" value="Ribosomal_Su5_D2-typ_SF"/>
</dbReference>
<dbReference type="SMART" id="SM00491">
    <property type="entry name" value="HELICc2"/>
    <property type="match status" value="1"/>
</dbReference>
<evidence type="ECO:0000256" key="14">
    <source>
        <dbReference type="ARBA" id="ARBA00023125"/>
    </source>
</evidence>
<dbReference type="Gene3D" id="3.30.70.240">
    <property type="match status" value="1"/>
</dbReference>
<dbReference type="PANTHER" id="PTHR43261:SF1">
    <property type="entry name" value="RIBOSOME-RELEASING FACTOR 2, MITOCHONDRIAL"/>
    <property type="match status" value="1"/>
</dbReference>
<keyword evidence="5 19" id="KW-0547">Nucleotide-binding</keyword>
<dbReference type="SMART" id="SM00488">
    <property type="entry name" value="DEXDc2"/>
    <property type="match status" value="1"/>
</dbReference>
<dbReference type="InterPro" id="IPR005225">
    <property type="entry name" value="Small_GTP-bd"/>
</dbReference>
<dbReference type="GO" id="GO:0046872">
    <property type="term" value="F:metal ion binding"/>
    <property type="evidence" value="ECO:0007669"/>
    <property type="project" value="UniProtKB-KW"/>
</dbReference>
<keyword evidence="18" id="KW-0539">Nucleus</keyword>
<dbReference type="SUPFAM" id="SSF54211">
    <property type="entry name" value="Ribosomal protein S5 domain 2-like"/>
    <property type="match status" value="1"/>
</dbReference>
<evidence type="ECO:0000256" key="8">
    <source>
        <dbReference type="ARBA" id="ARBA00022801"/>
    </source>
</evidence>
<dbReference type="InterPro" id="IPR005517">
    <property type="entry name" value="Transl_elong_EFG/EF2_IV"/>
</dbReference>
<name>A0AA36IZA6_9DINO</name>
<keyword evidence="17" id="KW-0413">Isomerase</keyword>
<keyword evidence="25" id="KW-1185">Reference proteome</keyword>
<dbReference type="PROSITE" id="PS00301">
    <property type="entry name" value="G_TR_1"/>
    <property type="match status" value="1"/>
</dbReference>
<dbReference type="SMART" id="SM00889">
    <property type="entry name" value="EFG_IV"/>
    <property type="match status" value="1"/>
</dbReference>
<dbReference type="InterPro" id="IPR004540">
    <property type="entry name" value="Transl_elong_EFG/EF2"/>
</dbReference>
<dbReference type="FunFam" id="3.40.50.300:FF:000029">
    <property type="entry name" value="Elongation factor G"/>
    <property type="match status" value="1"/>
</dbReference>
<dbReference type="FunFam" id="3.30.70.870:FF:000001">
    <property type="entry name" value="Elongation factor G"/>
    <property type="match status" value="1"/>
</dbReference>
<dbReference type="PROSITE" id="PS51193">
    <property type="entry name" value="HELICASE_ATP_BIND_2"/>
    <property type="match status" value="1"/>
</dbReference>
<evidence type="ECO:0000256" key="12">
    <source>
        <dbReference type="ARBA" id="ARBA00023004"/>
    </source>
</evidence>
<dbReference type="SMART" id="SM00838">
    <property type="entry name" value="EFG_C"/>
    <property type="match status" value="1"/>
</dbReference>
<dbReference type="Pfam" id="PF06733">
    <property type="entry name" value="DEAD_2"/>
    <property type="match status" value="1"/>
</dbReference>
<evidence type="ECO:0000256" key="2">
    <source>
        <dbReference type="ARBA" id="ARBA00005870"/>
    </source>
</evidence>
<dbReference type="NCBIfam" id="TIGR00484">
    <property type="entry name" value="EF-G"/>
    <property type="match status" value="1"/>
</dbReference>
<dbReference type="CDD" id="cd04088">
    <property type="entry name" value="EFG_mtEFG_II"/>
    <property type="match status" value="1"/>
</dbReference>
<sequence>MDGGMAFVLPSGHIQAKPAPAIAEIAGPSRAAGGLSLAGTASAGCALAFAARAVGRGRRAVGRKARKVALKASTVDQLKQVGGKEGSIPLDRYRNIGIMAHIDAGKTTTTERILYYTGRETRIGEVHEGQATMDWMEQEQERGITITSAATTAFWNDHRVNIVDTPGHVDFTLEVERSLRVLDGAVAVFDGVAGVEPQTETVWRQADKYKVPRMCFVNKMDREGADFYKDVQMMVDQLGTNPVPIQLPIGKAGTFKGVYDLVEMKSYIWTGEELGANYDVTDDIPEGMEEDVEKWRENLIEKAVEQDEEVLEAYLESGESPSTEQIKECLRKGTLSFSLVPVLCGSAFKNKGVQPLLDAVCTYLPSPLDVPPTKGKNPKDEEEEMVRKASVDEKLSGLAFKVAADPYIGTLTFYRIYSGKVKSGDMVWNPRTKSKERLGRMVLMHSNKREEIKEAGAGDIIAIVGLKDTTTGDTLCAIDAPIVLEKMDFPEPVIKVSCEPDSQKDADKLGEALAKLAAEDPSFRFSRDEESNQTVIEGMGELHLEIIVDRLKREFKVGANIGKPQVAYRETITEPIELWYTHKKQSGGSGQYAKLCMVFEPNGGNGYEFTNEIIGGAVPKEYIPGVMKGTENELQNGIRMGFPVVDVKATLKDGGFHPVDSSAIAFEIAARAAFKEGANQAKPIVLEPVMKVEVITPEEYMGNVIGDLNSRRGIIQNLATRGNLHVVNASVPLAEMFSYIAELRNISKGRANYSMEFEQLGHDVSLAAARVLRTLADFEPFTAFKKAQKTAAVLVAFGLLLAALVSYPFFEDKSTGQGIFYHDLWRELGGKALLVMGLLAGSVVGLLLVPVVVYFGADVARMLYEKITGAEFGAEFIAGTMQGMALSYLVTSIASALWTAVGMLLFMQTKDLEFARGFMFLSCAAVFSSVGTLSYYYSKLAPEDAPAVEGEEEPIAERKSSYGSNASNARSEKSGGGWFGLGGGGKRDSGSAADEALQISIGSSEQAKLSLALPRVAAMPTYDVEGVPVEFPYEAYECQLDYMRAVVRCLEGSQNALLESPTGTGKTLCLLCASLGWRRHRQQERWMQPAPAGKRRAAQAPPTCRRFSTPPGPQVMKELKQTSYKPWSVMLGSRQHFCLHSSVMRHTGARQNAMCRRVVDDHRCPFHTGFRKCGSKVSTALKDIEEIVESCREATVCPYFKVREDAKEAELLLLPYDYLISAQTRDSLQVSLKNSILIFDEGHNIEKRSCEENASFELTQADIAGAIAELEDAFELVEQGQVEEEVLKDMPCDVFLKHLNLVKKHLFALEDAISAEKLEKDGQLQRLLCKGPGSRILTLLAKGGDRGIATEKEDLKHITQLVRRASDVLTHGQETANSGGQYLEKIQSLLLTAFQHDKEELDKNYQLLIYEEEPEKKGTKRKAVDFFTADGTRPDGNTPRRLCLWCFSCSVAMRELLKHEVHSVIVTSGTLSPISSTAEAFGVPFPVVLENSHVIDPRKQLFGALLAKGPTEVSLDASYSRRNDLAYIKELGATVQRLASASPEGMLLAFSSYGMKDSVLEAWRQHGILEEISREKPIFEEPKGSNETKQVMEQYNKALDRGGPGAILAAVCRGKLCEGIDFTDKQCRMVVMVGIPYPAKNDLRVILKQDFLDCHLQGSGILWYQREAMRAVNQTLGRVIRHRQDYGAAVLCDARFGGRMGGLSSWLRPQVSLMAMDAAVQACRRFFGLAEAAPRAEAAEPRAGERGAAPGANEAAAPAPAAAKNASKALNLARELWRGAQSFREDLRCGATPQSQLAPSQPSAQAPRKKKPLEFKRTAFQPARPVEEEQWLESAEKLLPRMDMADLRKSLSIVRRNSSDAVDGSAQAMSAVMEALRECASCLQPAWCYDTPEEERGGAKHWCRAWARSCRSCCRACGAPPWRRSGRAS</sequence>
<dbReference type="InterPro" id="IPR009022">
    <property type="entry name" value="EFG_III"/>
</dbReference>
<gene>
    <name evidence="24" type="ORF">EVOR1521_LOCUS20502</name>
</gene>
<keyword evidence="15 19" id="KW-0342">GTP-binding</keyword>
<dbReference type="Pfam" id="PF03764">
    <property type="entry name" value="EFG_IV"/>
    <property type="match status" value="1"/>
</dbReference>
<dbReference type="InterPro" id="IPR013020">
    <property type="entry name" value="Rad3/Chl1-like"/>
</dbReference>
<evidence type="ECO:0000313" key="24">
    <source>
        <dbReference type="EMBL" id="CAJ1396237.1"/>
    </source>
</evidence>
<evidence type="ECO:0000256" key="11">
    <source>
        <dbReference type="ARBA" id="ARBA00022917"/>
    </source>
</evidence>
<dbReference type="InterPro" id="IPR047872">
    <property type="entry name" value="EFG_IV"/>
</dbReference>
<evidence type="ECO:0000256" key="10">
    <source>
        <dbReference type="ARBA" id="ARBA00022840"/>
    </source>
</evidence>
<feature type="region of interest" description="Disordered" evidence="20">
    <location>
        <begin position="1791"/>
        <end position="1814"/>
    </location>
</feature>
<dbReference type="InterPro" id="IPR031157">
    <property type="entry name" value="G_TR_CS"/>
</dbReference>
<keyword evidence="16" id="KW-0234">DNA repair</keyword>
<dbReference type="Pfam" id="PF14492">
    <property type="entry name" value="EFG_III"/>
    <property type="match status" value="1"/>
</dbReference>
<dbReference type="InterPro" id="IPR006555">
    <property type="entry name" value="ATP-dep_Helicase_C"/>
</dbReference>
<evidence type="ECO:0000256" key="9">
    <source>
        <dbReference type="ARBA" id="ARBA00022806"/>
    </source>
</evidence>
<dbReference type="CDD" id="cd03713">
    <property type="entry name" value="EFG_mtEFG_C"/>
    <property type="match status" value="1"/>
</dbReference>
<dbReference type="SUPFAM" id="SSF50447">
    <property type="entry name" value="Translation proteins"/>
    <property type="match status" value="1"/>
</dbReference>
<dbReference type="InterPro" id="IPR027417">
    <property type="entry name" value="P-loop_NTPase"/>
</dbReference>
<feature type="transmembrane region" description="Helical" evidence="21">
    <location>
        <begin position="831"/>
        <end position="855"/>
    </location>
</feature>
<dbReference type="GO" id="GO:0003677">
    <property type="term" value="F:DNA binding"/>
    <property type="evidence" value="ECO:0007669"/>
    <property type="project" value="UniProtKB-KW"/>
</dbReference>
<dbReference type="InterPro" id="IPR014721">
    <property type="entry name" value="Ribsml_uS5_D2-typ_fold_subgr"/>
</dbReference>
<dbReference type="CDD" id="cd01434">
    <property type="entry name" value="EFG_mtEFG1_IV"/>
    <property type="match status" value="1"/>
</dbReference>
<dbReference type="Gene3D" id="2.40.30.10">
    <property type="entry name" value="Translation factors"/>
    <property type="match status" value="1"/>
</dbReference>
<dbReference type="SUPFAM" id="SSF52540">
    <property type="entry name" value="P-loop containing nucleoside triphosphate hydrolases"/>
    <property type="match status" value="3"/>
</dbReference>
<dbReference type="InterPro" id="IPR006554">
    <property type="entry name" value="Helicase-like_DEXD_c2"/>
</dbReference>
<comment type="similarity">
    <text evidence="2">Belongs to the TRAFAC class translation factor GTPase superfamily. Classic translation factor GTPase family. EF-G/EF-2 subfamily.</text>
</comment>
<keyword evidence="13" id="KW-0411">Iron-sulfur</keyword>
<keyword evidence="4" id="KW-0479">Metal-binding</keyword>
<dbReference type="InterPro" id="IPR014013">
    <property type="entry name" value="Helic_SF1/SF2_ATP-bd_DinG/Rad3"/>
</dbReference>
<comment type="function">
    <text evidence="19">Mitochondrial GTPase that catalyzes the GTP-dependent ribosomal translocation step during translation elongation. During this step, the ribosome changes from the pre-translocational (PRE) to the post-translocational (POST) state as the newly formed A-site-bound peptidyl-tRNA and P-site-bound deacylated tRNA move to the P and E sites, respectively. Catalyzes the coordinated movement of the two tRNA molecules, the mRNA and conformational changes in the ribosome.</text>
</comment>
<dbReference type="GO" id="GO:0006281">
    <property type="term" value="P:DNA repair"/>
    <property type="evidence" value="ECO:0007669"/>
    <property type="project" value="UniProtKB-KW"/>
</dbReference>
<comment type="caution">
    <text evidence="24">The sequence shown here is derived from an EMBL/GenBank/DDBJ whole genome shotgun (WGS) entry which is preliminary data.</text>
</comment>
<feature type="compositionally biased region" description="Low complexity" evidence="20">
    <location>
        <begin position="1746"/>
        <end position="1760"/>
    </location>
</feature>
<dbReference type="GO" id="GO:0003924">
    <property type="term" value="F:GTPase activity"/>
    <property type="evidence" value="ECO:0007669"/>
    <property type="project" value="UniProtKB-UniRule"/>
</dbReference>
<evidence type="ECO:0000256" key="15">
    <source>
        <dbReference type="ARBA" id="ARBA00023134"/>
    </source>
</evidence>
<feature type="domain" description="Helicase ATP-binding" evidence="22">
    <location>
        <begin position="1025"/>
        <end position="1289"/>
    </location>
</feature>
<evidence type="ECO:0000256" key="4">
    <source>
        <dbReference type="ARBA" id="ARBA00022723"/>
    </source>
</evidence>
<feature type="region of interest" description="Disordered" evidence="20">
    <location>
        <begin position="947"/>
        <end position="978"/>
    </location>
</feature>
<feature type="compositionally biased region" description="Low complexity" evidence="20">
    <location>
        <begin position="1791"/>
        <end position="1806"/>
    </location>
</feature>
<dbReference type="Gene3D" id="3.30.70.870">
    <property type="entry name" value="Elongation Factor G (Translational Gtpase), domain 3"/>
    <property type="match status" value="1"/>
</dbReference>
<evidence type="ECO:0000256" key="17">
    <source>
        <dbReference type="ARBA" id="ARBA00023235"/>
    </source>
</evidence>
<feature type="region of interest" description="Disordered" evidence="20">
    <location>
        <begin position="1084"/>
        <end position="1112"/>
    </location>
</feature>
<evidence type="ECO:0000256" key="19">
    <source>
        <dbReference type="HAMAP-Rule" id="MF_03061"/>
    </source>
</evidence>
<dbReference type="GO" id="GO:0003746">
    <property type="term" value="F:translation elongation factor activity"/>
    <property type="evidence" value="ECO:0007669"/>
    <property type="project" value="UniProtKB-UniRule"/>
</dbReference>
<dbReference type="InterPro" id="IPR035649">
    <property type="entry name" value="EFG_V"/>
</dbReference>
<reference evidence="24" key="1">
    <citation type="submission" date="2023-08" db="EMBL/GenBank/DDBJ databases">
        <authorList>
            <person name="Chen Y."/>
            <person name="Shah S."/>
            <person name="Dougan E. K."/>
            <person name="Thang M."/>
            <person name="Chan C."/>
        </authorList>
    </citation>
    <scope>NUCLEOTIDE SEQUENCE</scope>
</reference>
<dbReference type="GO" id="GO:0003678">
    <property type="term" value="F:DNA helicase activity"/>
    <property type="evidence" value="ECO:0007669"/>
    <property type="project" value="InterPro"/>
</dbReference>
<feature type="binding site" evidence="19">
    <location>
        <begin position="218"/>
        <end position="221"/>
    </location>
    <ligand>
        <name>GTP</name>
        <dbReference type="ChEBI" id="CHEBI:37565"/>
    </ligand>
</feature>
<keyword evidence="21" id="KW-1133">Transmembrane helix</keyword>
<comment type="similarity">
    <text evidence="19">Belongs to the GTP-binding elongation factor family. EF-G/EF-2 subfamily.</text>
</comment>
<dbReference type="FunFam" id="3.30.230.10:FF:000003">
    <property type="entry name" value="Elongation factor G"/>
    <property type="match status" value="1"/>
</dbReference>
<dbReference type="NCBIfam" id="NF009381">
    <property type="entry name" value="PRK12740.1-5"/>
    <property type="match status" value="1"/>
</dbReference>
<dbReference type="InterPro" id="IPR004161">
    <property type="entry name" value="EFTu-like_2"/>
</dbReference>
<dbReference type="GO" id="GO:0005525">
    <property type="term" value="F:GTP binding"/>
    <property type="evidence" value="ECO:0007669"/>
    <property type="project" value="UniProtKB-UniRule"/>
</dbReference>
<evidence type="ECO:0000259" key="22">
    <source>
        <dbReference type="PROSITE" id="PS51193"/>
    </source>
</evidence>
<keyword evidence="7 19" id="KW-0251">Elongation factor</keyword>
<evidence type="ECO:0000256" key="3">
    <source>
        <dbReference type="ARBA" id="ARBA00022485"/>
    </source>
</evidence>
<dbReference type="InterPro" id="IPR000640">
    <property type="entry name" value="EFG_V-like"/>
</dbReference>
<keyword evidence="11 19" id="KW-0648">Protein biosynthesis</keyword>
<dbReference type="PROSITE" id="PS51722">
    <property type="entry name" value="G_TR_2"/>
    <property type="match status" value="1"/>
</dbReference>
<evidence type="ECO:0000313" key="25">
    <source>
        <dbReference type="Proteomes" id="UP001178507"/>
    </source>
</evidence>
<dbReference type="FunFam" id="3.40.50.300:FF:000135">
    <property type="entry name" value="DNA repair helicase RAD3, putative"/>
    <property type="match status" value="1"/>
</dbReference>
<dbReference type="CDD" id="cd18788">
    <property type="entry name" value="SF2_C_XPD"/>
    <property type="match status" value="1"/>
</dbReference>
<dbReference type="GO" id="GO:0070125">
    <property type="term" value="P:mitochondrial translational elongation"/>
    <property type="evidence" value="ECO:0007669"/>
    <property type="project" value="UniProtKB-UniRule"/>
</dbReference>
<feature type="binding site" evidence="19">
    <location>
        <begin position="164"/>
        <end position="168"/>
    </location>
    <ligand>
        <name>GTP</name>
        <dbReference type="ChEBI" id="CHEBI:37565"/>
    </ligand>
</feature>
<dbReference type="SUPFAM" id="SSF54980">
    <property type="entry name" value="EF-G C-terminal domain-like"/>
    <property type="match status" value="2"/>
</dbReference>
<dbReference type="FunFam" id="3.30.70.240:FF:000001">
    <property type="entry name" value="Elongation factor G"/>
    <property type="match status" value="1"/>
</dbReference>
<keyword evidence="12" id="KW-0408">Iron</keyword>
<dbReference type="Proteomes" id="UP001178507">
    <property type="component" value="Unassembled WGS sequence"/>
</dbReference>
<dbReference type="GO" id="GO:0051539">
    <property type="term" value="F:4 iron, 4 sulfur cluster binding"/>
    <property type="evidence" value="ECO:0007669"/>
    <property type="project" value="UniProtKB-KW"/>
</dbReference>
<dbReference type="GO" id="GO:0005634">
    <property type="term" value="C:nucleus"/>
    <property type="evidence" value="ECO:0007669"/>
    <property type="project" value="UniProtKB-SubCell"/>
</dbReference>
<feature type="transmembrane region" description="Helical" evidence="21">
    <location>
        <begin position="918"/>
        <end position="937"/>
    </location>
</feature>
<keyword evidence="21" id="KW-0472">Membrane</keyword>
<dbReference type="NCBIfam" id="TIGR00231">
    <property type="entry name" value="small_GTP"/>
    <property type="match status" value="1"/>
</dbReference>
<evidence type="ECO:0000256" key="16">
    <source>
        <dbReference type="ARBA" id="ARBA00023204"/>
    </source>
</evidence>
<keyword evidence="6" id="KW-0227">DNA damage</keyword>
<dbReference type="GO" id="GO:0005524">
    <property type="term" value="F:ATP binding"/>
    <property type="evidence" value="ECO:0007669"/>
    <property type="project" value="UniProtKB-KW"/>
</dbReference>
<evidence type="ECO:0000256" key="5">
    <source>
        <dbReference type="ARBA" id="ARBA00022741"/>
    </source>
</evidence>
<keyword evidence="3" id="KW-0004">4Fe-4S</keyword>
<dbReference type="Pfam" id="PF00009">
    <property type="entry name" value="GTP_EFTU"/>
    <property type="match status" value="1"/>
</dbReference>